<comment type="caution">
    <text evidence="1">The sequence shown here is derived from an EMBL/GenBank/DDBJ whole genome shotgun (WGS) entry which is preliminary data.</text>
</comment>
<reference evidence="1 2" key="1">
    <citation type="submission" date="2018-01" db="EMBL/GenBank/DDBJ databases">
        <title>Whole genome analyses suggest that Burkholderia sensu lato contains two further novel genera in the rhizoxinica-symbiotica group Mycetohabitans gen. nov., and Trinickia gen. nov.: implications for the evolution of diazotrophy and nodulation in the Burkholderiaceae.</title>
        <authorList>
            <person name="Estrada-de los Santos P."/>
            <person name="Palmer M."/>
            <person name="Chavez-Ramirez B."/>
            <person name="Beukes C."/>
            <person name="Steenkamp E.T."/>
            <person name="Hirsch A.M."/>
            <person name="Manyaka P."/>
            <person name="Maluk M."/>
            <person name="Lafos M."/>
            <person name="Crook M."/>
            <person name="Gross E."/>
            <person name="Simon M.F."/>
            <person name="Bueno dos Reis Junior F."/>
            <person name="Poole P.S."/>
            <person name="Venter S.N."/>
            <person name="James E.K."/>
        </authorList>
    </citation>
    <scope>NUCLEOTIDE SEQUENCE [LARGE SCALE GENOMIC DNA]</scope>
    <source>
        <strain evidence="1 2">GIMN1.004</strain>
    </source>
</reference>
<organism evidence="1 2">
    <name type="scientific">Trinickia dabaoshanensis</name>
    <dbReference type="NCBI Taxonomy" id="564714"/>
    <lineage>
        <taxon>Bacteria</taxon>
        <taxon>Pseudomonadati</taxon>
        <taxon>Pseudomonadota</taxon>
        <taxon>Betaproteobacteria</taxon>
        <taxon>Burkholderiales</taxon>
        <taxon>Burkholderiaceae</taxon>
        <taxon>Trinickia</taxon>
    </lineage>
</organism>
<dbReference type="RefSeq" id="WP_102643738.1">
    <property type="nucleotide sequence ID" value="NZ_PNYA01000002.1"/>
</dbReference>
<accession>A0A2N7W0V6</accession>
<dbReference type="OrthoDB" id="9939538at2"/>
<evidence type="ECO:0000313" key="2">
    <source>
        <dbReference type="Proteomes" id="UP000235616"/>
    </source>
</evidence>
<sequence>MTTTTAVPIPLDDIRNRFDGDIVYNDRDFLDAMRTYFPDTDPRVIEVVACAANQDGQGGVDGIYRYLENGFHNKAAFLRDFEKHYPATEGDRAEWENTTLIALPDSECGHVWVFDSDERMWDRIASYRRQQEGRELREVASRVIGKKFFIRSAGFDIAKPRKVREIESIGQARDRAAHSTEDRP</sequence>
<protein>
    <submittedName>
        <fullName evidence="1">Uncharacterized protein</fullName>
    </submittedName>
</protein>
<name>A0A2N7W0V6_9BURK</name>
<dbReference type="Proteomes" id="UP000235616">
    <property type="component" value="Unassembled WGS sequence"/>
</dbReference>
<gene>
    <name evidence="1" type="ORF">C0Z18_02160</name>
</gene>
<proteinExistence type="predicted"/>
<evidence type="ECO:0000313" key="1">
    <source>
        <dbReference type="EMBL" id="PMS23048.1"/>
    </source>
</evidence>
<dbReference type="EMBL" id="PNYA01000002">
    <property type="protein sequence ID" value="PMS23048.1"/>
    <property type="molecule type" value="Genomic_DNA"/>
</dbReference>
<keyword evidence="2" id="KW-1185">Reference proteome</keyword>
<dbReference type="AlphaFoldDB" id="A0A2N7W0V6"/>